<dbReference type="InterPro" id="IPR001810">
    <property type="entry name" value="F-box_dom"/>
</dbReference>
<dbReference type="Gene3D" id="1.20.1280.50">
    <property type="match status" value="1"/>
</dbReference>
<organism evidence="3 4">
    <name type="scientific">Mycena indigotica</name>
    <dbReference type="NCBI Taxonomy" id="2126181"/>
    <lineage>
        <taxon>Eukaryota</taxon>
        <taxon>Fungi</taxon>
        <taxon>Dikarya</taxon>
        <taxon>Basidiomycota</taxon>
        <taxon>Agaricomycotina</taxon>
        <taxon>Agaricomycetes</taxon>
        <taxon>Agaricomycetidae</taxon>
        <taxon>Agaricales</taxon>
        <taxon>Marasmiineae</taxon>
        <taxon>Mycenaceae</taxon>
        <taxon>Mycena</taxon>
    </lineage>
</organism>
<name>A0A8H6T1V3_9AGAR</name>
<dbReference type="OrthoDB" id="3193353at2759"/>
<keyword evidence="1" id="KW-0732">Signal</keyword>
<dbReference type="CDD" id="cd09917">
    <property type="entry name" value="F-box_SF"/>
    <property type="match status" value="1"/>
</dbReference>
<feature type="domain" description="F-box" evidence="2">
    <location>
        <begin position="1"/>
        <end position="43"/>
    </location>
</feature>
<dbReference type="EMBL" id="JACAZF010000003">
    <property type="protein sequence ID" value="KAF7309501.1"/>
    <property type="molecule type" value="Genomic_DNA"/>
</dbReference>
<feature type="chain" id="PRO_5034761088" evidence="1">
    <location>
        <begin position="27"/>
        <end position="451"/>
    </location>
</feature>
<evidence type="ECO:0000256" key="1">
    <source>
        <dbReference type="SAM" id="SignalP"/>
    </source>
</evidence>
<proteinExistence type="predicted"/>
<dbReference type="InterPro" id="IPR036047">
    <property type="entry name" value="F-box-like_dom_sf"/>
</dbReference>
<dbReference type="GeneID" id="59342582"/>
<feature type="signal peptide" evidence="1">
    <location>
        <begin position="1"/>
        <end position="26"/>
    </location>
</feature>
<dbReference type="Proteomes" id="UP000636479">
    <property type="component" value="Unassembled WGS sequence"/>
</dbReference>
<gene>
    <name evidence="3" type="ORF">MIND_00320900</name>
</gene>
<keyword evidence="4" id="KW-1185">Reference proteome</keyword>
<reference evidence="3" key="1">
    <citation type="submission" date="2020-05" db="EMBL/GenBank/DDBJ databases">
        <title>Mycena genomes resolve the evolution of fungal bioluminescence.</title>
        <authorList>
            <person name="Tsai I.J."/>
        </authorList>
    </citation>
    <scope>NUCLEOTIDE SEQUENCE</scope>
    <source>
        <strain evidence="3">171206Taipei</strain>
    </source>
</reference>
<dbReference type="RefSeq" id="XP_037222951.1">
    <property type="nucleotide sequence ID" value="XM_037360066.1"/>
</dbReference>
<sequence>MSLPVDILLVVLKYLTLQDFVAFSQASKHFYEITQLRSVWLDLLNHHVLQRSYPIPRLDGRDPTQLRVSELQSCIIDALRLRRLWTAASPQPLQRRTFTTQNVDGLCPLTLTTTNDERIYTAQCWDISPAQPLCVARRRVSSFGGLRVNTDGSYPGVLALKSHNTVEILGIDFTAGQGFFAVQVLEDVTETLHVFANSKLLTKFNDQRLHLRDLQKPHSVMELRNSNFIEQRECLDALISDVYAVLIRTTSLEIYSITSDRPISEPLASHAWQWRIDSVSVNYQPSYQNNTIAPINLLVRYSSLFPWPVNALHHYVIPRNSHYDAQQDISPNNLPYETRPALIQSFASPIRLFARWDMVLGKYGTALWIDSHTEDYFANSVEGQRLAGVLFSISEDEGEKVDLRELVASSHASTVYDVREDDGWMRIAVDDEEGKIALGTTTGEITLLEYI</sequence>
<protein>
    <submittedName>
        <fullName evidence="3">F-box domain-containing protein</fullName>
    </submittedName>
</protein>
<dbReference type="Pfam" id="PF12937">
    <property type="entry name" value="F-box-like"/>
    <property type="match status" value="1"/>
</dbReference>
<dbReference type="AlphaFoldDB" id="A0A8H6T1V3"/>
<evidence type="ECO:0000313" key="3">
    <source>
        <dbReference type="EMBL" id="KAF7309501.1"/>
    </source>
</evidence>
<dbReference type="SUPFAM" id="SSF81383">
    <property type="entry name" value="F-box domain"/>
    <property type="match status" value="1"/>
</dbReference>
<accession>A0A8H6T1V3</accession>
<dbReference type="SMART" id="SM00256">
    <property type="entry name" value="FBOX"/>
    <property type="match status" value="1"/>
</dbReference>
<comment type="caution">
    <text evidence="3">The sequence shown here is derived from an EMBL/GenBank/DDBJ whole genome shotgun (WGS) entry which is preliminary data.</text>
</comment>
<dbReference type="PROSITE" id="PS50181">
    <property type="entry name" value="FBOX"/>
    <property type="match status" value="1"/>
</dbReference>
<evidence type="ECO:0000313" key="4">
    <source>
        <dbReference type="Proteomes" id="UP000636479"/>
    </source>
</evidence>
<evidence type="ECO:0000259" key="2">
    <source>
        <dbReference type="PROSITE" id="PS50181"/>
    </source>
</evidence>